<keyword evidence="10" id="KW-1185">Reference proteome</keyword>
<dbReference type="InterPro" id="IPR000436">
    <property type="entry name" value="Sushi_SCR_CCP_dom"/>
</dbReference>
<organism evidence="9 10">
    <name type="scientific">Paramuricea clavata</name>
    <name type="common">Red gorgonian</name>
    <name type="synonym">Violescent sea-whip</name>
    <dbReference type="NCBI Taxonomy" id="317549"/>
    <lineage>
        <taxon>Eukaryota</taxon>
        <taxon>Metazoa</taxon>
        <taxon>Cnidaria</taxon>
        <taxon>Anthozoa</taxon>
        <taxon>Octocorallia</taxon>
        <taxon>Malacalcyonacea</taxon>
        <taxon>Plexauridae</taxon>
        <taxon>Paramuricea</taxon>
    </lineage>
</organism>
<accession>A0A6S7IQU9</accession>
<dbReference type="Gene3D" id="2.60.120.260">
    <property type="entry name" value="Galactose-binding domain-like"/>
    <property type="match status" value="1"/>
</dbReference>
<dbReference type="OrthoDB" id="5981401at2759"/>
<dbReference type="InterPro" id="IPR035976">
    <property type="entry name" value="Sushi/SCR/CCP_sf"/>
</dbReference>
<sequence length="236" mass="26533">MARGQETNQFVNSTAVKIQERHGEETGKEFYNWSGRQPTCTAVRCSELHHPTNGRIVAHSRYCGRKQTEFLCYSGYQLRGSRRITCQSDGRWSTASPTCVDPNPNVALGKPASMSSHWTTHSGPASVVVDGNRSGIFLQTNFEYGSWVKIDLLKEDTVSTVIVVNRRECCFWRINGFKVSVGNNGNKAGSNTKCGRRSIAKEGPNIIQCPKMLRGRYVFVYMPKKRWTTMALLEVE</sequence>
<dbReference type="InterPro" id="IPR008979">
    <property type="entry name" value="Galactose-bd-like_sf"/>
</dbReference>
<dbReference type="InterPro" id="IPR051941">
    <property type="entry name" value="BG_Antigen-Binding_Lectin"/>
</dbReference>
<dbReference type="SUPFAM" id="SSF49785">
    <property type="entry name" value="Galactose-binding domain-like"/>
    <property type="match status" value="1"/>
</dbReference>
<reference evidence="9" key="1">
    <citation type="submission" date="2020-04" db="EMBL/GenBank/DDBJ databases">
        <authorList>
            <person name="Alioto T."/>
            <person name="Alioto T."/>
            <person name="Gomez Garrido J."/>
        </authorList>
    </citation>
    <scope>NUCLEOTIDE SEQUENCE</scope>
    <source>
        <strain evidence="9">A484AB</strain>
    </source>
</reference>
<keyword evidence="7 8" id="KW-1015">Disulfide bond</keyword>
<dbReference type="Pfam" id="PF22633">
    <property type="entry name" value="F5_F8_type_C_2"/>
    <property type="match status" value="1"/>
</dbReference>
<evidence type="ECO:0000256" key="2">
    <source>
        <dbReference type="ARBA" id="ARBA00010147"/>
    </source>
</evidence>
<dbReference type="InterPro" id="IPR006585">
    <property type="entry name" value="FTP1"/>
</dbReference>
<dbReference type="SMART" id="SM00032">
    <property type="entry name" value="CCP"/>
    <property type="match status" value="1"/>
</dbReference>
<gene>
    <name evidence="9" type="ORF">PACLA_8A064049</name>
</gene>
<comment type="caution">
    <text evidence="8">Lacks conserved residue(s) required for the propagation of feature annotation.</text>
</comment>
<dbReference type="PANTHER" id="PTHR45713">
    <property type="entry name" value="FTP DOMAIN-CONTAINING PROTEIN"/>
    <property type="match status" value="1"/>
</dbReference>
<dbReference type="PROSITE" id="PS50022">
    <property type="entry name" value="FA58C_3"/>
    <property type="match status" value="1"/>
</dbReference>
<dbReference type="PANTHER" id="PTHR45713:SF6">
    <property type="entry name" value="F5_8 TYPE C DOMAIN-CONTAINING PROTEIN"/>
    <property type="match status" value="1"/>
</dbReference>
<comment type="caution">
    <text evidence="9">The sequence shown here is derived from an EMBL/GenBank/DDBJ whole genome shotgun (WGS) entry which is preliminary data.</text>
</comment>
<dbReference type="Proteomes" id="UP001152795">
    <property type="component" value="Unassembled WGS sequence"/>
</dbReference>
<comment type="function">
    <text evidence="1">Acts as a defensive agent. Recognizes blood group fucosylated oligosaccharides including A, B, H and Lewis B-type antigens. Does not recognize Lewis A antigen and has low affinity for monovalent haptens.</text>
</comment>
<comment type="similarity">
    <text evidence="2">Belongs to the fucolectin family.</text>
</comment>
<dbReference type="PROSITE" id="PS50923">
    <property type="entry name" value="SUSHI"/>
    <property type="match status" value="1"/>
</dbReference>
<dbReference type="SMART" id="SM00607">
    <property type="entry name" value="FTP"/>
    <property type="match status" value="1"/>
</dbReference>
<dbReference type="GO" id="GO:0046872">
    <property type="term" value="F:metal ion binding"/>
    <property type="evidence" value="ECO:0007669"/>
    <property type="project" value="UniProtKB-KW"/>
</dbReference>
<name>A0A6S7IQU9_PARCT</name>
<evidence type="ECO:0000256" key="3">
    <source>
        <dbReference type="ARBA" id="ARBA00011233"/>
    </source>
</evidence>
<feature type="disulfide bond" evidence="8">
    <location>
        <begin position="72"/>
        <end position="99"/>
    </location>
</feature>
<keyword evidence="8" id="KW-0768">Sushi</keyword>
<evidence type="ECO:0000256" key="6">
    <source>
        <dbReference type="ARBA" id="ARBA00022837"/>
    </source>
</evidence>
<keyword evidence="5" id="KW-0430">Lectin</keyword>
<evidence type="ECO:0000313" key="9">
    <source>
        <dbReference type="EMBL" id="CAB4019240.1"/>
    </source>
</evidence>
<dbReference type="Gene3D" id="2.10.70.10">
    <property type="entry name" value="Complement Module, domain 1"/>
    <property type="match status" value="1"/>
</dbReference>
<dbReference type="GO" id="GO:0001868">
    <property type="term" value="P:regulation of complement activation, lectin pathway"/>
    <property type="evidence" value="ECO:0007669"/>
    <property type="project" value="UniProtKB-ARBA"/>
</dbReference>
<evidence type="ECO:0000256" key="4">
    <source>
        <dbReference type="ARBA" id="ARBA00022723"/>
    </source>
</evidence>
<dbReference type="GO" id="GO:0010185">
    <property type="term" value="P:regulation of cellular defense response"/>
    <property type="evidence" value="ECO:0007669"/>
    <property type="project" value="UniProtKB-ARBA"/>
</dbReference>
<dbReference type="EMBL" id="CACRXK020010369">
    <property type="protein sequence ID" value="CAB4019240.1"/>
    <property type="molecule type" value="Genomic_DNA"/>
</dbReference>
<evidence type="ECO:0000313" key="10">
    <source>
        <dbReference type="Proteomes" id="UP001152795"/>
    </source>
</evidence>
<evidence type="ECO:0000256" key="5">
    <source>
        <dbReference type="ARBA" id="ARBA00022734"/>
    </source>
</evidence>
<proteinExistence type="inferred from homology"/>
<evidence type="ECO:0000256" key="8">
    <source>
        <dbReference type="PROSITE-ProRule" id="PRU00302"/>
    </source>
</evidence>
<dbReference type="InterPro" id="IPR000421">
    <property type="entry name" value="FA58C"/>
</dbReference>
<evidence type="ECO:0000256" key="7">
    <source>
        <dbReference type="ARBA" id="ARBA00023157"/>
    </source>
</evidence>
<keyword evidence="4" id="KW-0479">Metal-binding</keyword>
<evidence type="ECO:0000256" key="1">
    <source>
        <dbReference type="ARBA" id="ARBA00002219"/>
    </source>
</evidence>
<dbReference type="SUPFAM" id="SSF57535">
    <property type="entry name" value="Complement control module/SCR domain"/>
    <property type="match status" value="1"/>
</dbReference>
<keyword evidence="6" id="KW-0106">Calcium</keyword>
<dbReference type="CDD" id="cd00033">
    <property type="entry name" value="CCP"/>
    <property type="match status" value="1"/>
</dbReference>
<dbReference type="Pfam" id="PF00084">
    <property type="entry name" value="Sushi"/>
    <property type="match status" value="1"/>
</dbReference>
<comment type="subunit">
    <text evidence="3">Homotrimer.</text>
</comment>
<dbReference type="GO" id="GO:0042806">
    <property type="term" value="F:fucose binding"/>
    <property type="evidence" value="ECO:0007669"/>
    <property type="project" value="UniProtKB-ARBA"/>
</dbReference>
<protein>
    <submittedName>
        <fullName evidence="9">Uncharacterized protein</fullName>
    </submittedName>
</protein>
<feature type="non-terminal residue" evidence="9">
    <location>
        <position position="236"/>
    </location>
</feature>
<dbReference type="AlphaFoldDB" id="A0A6S7IQU9"/>